<organism evidence="1 2">
    <name type="scientific">Pseudoalteromonas rubra</name>
    <dbReference type="NCBI Taxonomy" id="43658"/>
    <lineage>
        <taxon>Bacteria</taxon>
        <taxon>Pseudomonadati</taxon>
        <taxon>Pseudomonadota</taxon>
        <taxon>Gammaproteobacteria</taxon>
        <taxon>Alteromonadales</taxon>
        <taxon>Pseudoalteromonadaceae</taxon>
        <taxon>Pseudoalteromonas</taxon>
    </lineage>
</organism>
<keyword evidence="2" id="KW-1185">Reference proteome</keyword>
<dbReference type="PATRIC" id="fig|43658.5.peg.2289"/>
<dbReference type="CDD" id="cd19166">
    <property type="entry name" value="HemeO-bac"/>
    <property type="match status" value="1"/>
</dbReference>
<comment type="caution">
    <text evidence="1">The sequence shown here is derived from an EMBL/GenBank/DDBJ whole genome shotgun (WGS) entry which is preliminary data.</text>
</comment>
<protein>
    <recommendedName>
        <fullName evidence="3">Heme oxygenase</fullName>
    </recommendedName>
</protein>
<dbReference type="OrthoDB" id="114943at2"/>
<dbReference type="Gene3D" id="1.20.910.10">
    <property type="entry name" value="Heme oxygenase-like"/>
    <property type="match status" value="1"/>
</dbReference>
<name>A0A0F4QPK6_9GAMM</name>
<dbReference type="Proteomes" id="UP000033452">
    <property type="component" value="Unassembled WGS sequence"/>
</dbReference>
<evidence type="ECO:0008006" key="3">
    <source>
        <dbReference type="Google" id="ProtNLM"/>
    </source>
</evidence>
<dbReference type="InterPro" id="IPR016084">
    <property type="entry name" value="Haem_Oase-like_multi-hlx"/>
</dbReference>
<dbReference type="AlphaFoldDB" id="A0A0F4QPK6"/>
<dbReference type="RefSeq" id="WP_046004980.1">
    <property type="nucleotide sequence ID" value="NZ_JXYA01000021.1"/>
</dbReference>
<dbReference type="SUPFAM" id="SSF48613">
    <property type="entry name" value="Heme oxygenase-like"/>
    <property type="match status" value="1"/>
</dbReference>
<dbReference type="EMBL" id="JXYA01000021">
    <property type="protein sequence ID" value="KJZ09200.1"/>
    <property type="molecule type" value="Genomic_DNA"/>
</dbReference>
<reference evidence="1 2" key="1">
    <citation type="journal article" date="2015" name="BMC Genomics">
        <title>Genome mining reveals unlocked bioactive potential of marine Gram-negative bacteria.</title>
        <authorList>
            <person name="Machado H."/>
            <person name="Sonnenschein E.C."/>
            <person name="Melchiorsen J."/>
            <person name="Gram L."/>
        </authorList>
    </citation>
    <scope>NUCLEOTIDE SEQUENCE [LARGE SCALE GENOMIC DNA]</scope>
    <source>
        <strain evidence="1 2">S2471</strain>
    </source>
</reference>
<evidence type="ECO:0000313" key="1">
    <source>
        <dbReference type="EMBL" id="KJZ09200.1"/>
    </source>
</evidence>
<accession>A0A0F4QPK6</accession>
<proteinExistence type="predicted"/>
<sequence length="214" mass="24942">MHLHEGLKRATKDDHRRLEALSVFHRYFDKSLSKEELGDILRVLFYVYQAWQRQFDEHFEALKLPSLWRVDLGVGILERCVVQQATRTTYIPPLPLFSVESYLGCAYVFQGSRLGNSVIHKTLSRNAQLTVKQTEYFKQMVFENFGLDWSGWMSAMEDYSCEYALDNAKICQAAKQCFITLLACFRARNAIYEPACLEVPECDVRLSFEPRMNN</sequence>
<gene>
    <name evidence="1" type="ORF">TW77_10810</name>
</gene>
<evidence type="ECO:0000313" key="2">
    <source>
        <dbReference type="Proteomes" id="UP000033452"/>
    </source>
</evidence>